<evidence type="ECO:0000313" key="14">
    <source>
        <dbReference type="Proteomes" id="UP000433883"/>
    </source>
</evidence>
<proteinExistence type="predicted"/>
<dbReference type="InterPro" id="IPR008271">
    <property type="entry name" value="Ser/Thr_kinase_AS"/>
</dbReference>
<protein>
    <recommendedName>
        <fullName evidence="1">non-specific serine/threonine protein kinase</fullName>
        <ecNumber evidence="1">2.7.11.1</ecNumber>
    </recommendedName>
</protein>
<evidence type="ECO:0000256" key="2">
    <source>
        <dbReference type="ARBA" id="ARBA00022527"/>
    </source>
</evidence>
<evidence type="ECO:0000259" key="10">
    <source>
        <dbReference type="PROSITE" id="PS50011"/>
    </source>
</evidence>
<dbReference type="PROSITE" id="PS50011">
    <property type="entry name" value="PROTEIN_KINASE_DOM"/>
    <property type="match status" value="1"/>
</dbReference>
<keyword evidence="6" id="KW-0067">ATP-binding</keyword>
<dbReference type="Pfam" id="PF00069">
    <property type="entry name" value="Pkinase"/>
    <property type="match status" value="1"/>
</dbReference>
<comment type="catalytic activity">
    <reaction evidence="8">
        <text>L-seryl-[protein] + ATP = O-phospho-L-seryl-[protein] + ADP + H(+)</text>
        <dbReference type="Rhea" id="RHEA:17989"/>
        <dbReference type="Rhea" id="RHEA-COMP:9863"/>
        <dbReference type="Rhea" id="RHEA-COMP:11604"/>
        <dbReference type="ChEBI" id="CHEBI:15378"/>
        <dbReference type="ChEBI" id="CHEBI:29999"/>
        <dbReference type="ChEBI" id="CHEBI:30616"/>
        <dbReference type="ChEBI" id="CHEBI:83421"/>
        <dbReference type="ChEBI" id="CHEBI:456216"/>
        <dbReference type="EC" id="2.7.11.1"/>
    </reaction>
</comment>
<feature type="domain" description="Protein kinase" evidence="10">
    <location>
        <begin position="77"/>
        <end position="395"/>
    </location>
</feature>
<dbReference type="InterPro" id="IPR011009">
    <property type="entry name" value="Kinase-like_dom_sf"/>
</dbReference>
<dbReference type="Proteomes" id="UP000447873">
    <property type="component" value="Unassembled WGS sequence"/>
</dbReference>
<dbReference type="EMBL" id="WNWS01000183">
    <property type="protein sequence ID" value="KAE9975970.1"/>
    <property type="molecule type" value="Genomic_DNA"/>
</dbReference>
<evidence type="ECO:0000313" key="15">
    <source>
        <dbReference type="Proteomes" id="UP000447873"/>
    </source>
</evidence>
<dbReference type="EMBL" id="WNWR01000145">
    <property type="protein sequence ID" value="KAE9990262.1"/>
    <property type="molecule type" value="Genomic_DNA"/>
</dbReference>
<keyword evidence="2" id="KW-0723">Serine/threonine-protein kinase</keyword>
<evidence type="ECO:0000313" key="13">
    <source>
        <dbReference type="EMBL" id="KAE9990262.1"/>
    </source>
</evidence>
<keyword evidence="3" id="KW-0808">Transferase</keyword>
<dbReference type="InterPro" id="IPR000719">
    <property type="entry name" value="Prot_kinase_dom"/>
</dbReference>
<name>A0A8H3UBT2_VENIN</name>
<evidence type="ECO:0000313" key="16">
    <source>
        <dbReference type="Proteomes" id="UP000490939"/>
    </source>
</evidence>
<dbReference type="PROSITE" id="PS00108">
    <property type="entry name" value="PROTEIN_KINASE_ST"/>
    <property type="match status" value="1"/>
</dbReference>
<evidence type="ECO:0000256" key="4">
    <source>
        <dbReference type="ARBA" id="ARBA00022741"/>
    </source>
</evidence>
<dbReference type="PANTHER" id="PTHR43671:SF98">
    <property type="entry name" value="SERINE_THREONINE-PROTEIN KINASE NEK11"/>
    <property type="match status" value="1"/>
</dbReference>
<comment type="catalytic activity">
    <reaction evidence="7">
        <text>L-threonyl-[protein] + ATP = O-phospho-L-threonyl-[protein] + ADP + H(+)</text>
        <dbReference type="Rhea" id="RHEA:46608"/>
        <dbReference type="Rhea" id="RHEA-COMP:11060"/>
        <dbReference type="Rhea" id="RHEA-COMP:11605"/>
        <dbReference type="ChEBI" id="CHEBI:15378"/>
        <dbReference type="ChEBI" id="CHEBI:30013"/>
        <dbReference type="ChEBI" id="CHEBI:30616"/>
        <dbReference type="ChEBI" id="CHEBI:61977"/>
        <dbReference type="ChEBI" id="CHEBI:456216"/>
        <dbReference type="EC" id="2.7.11.1"/>
    </reaction>
</comment>
<organism evidence="11 14">
    <name type="scientific">Venturia inaequalis</name>
    <name type="common">Apple scab fungus</name>
    <dbReference type="NCBI Taxonomy" id="5025"/>
    <lineage>
        <taxon>Eukaryota</taxon>
        <taxon>Fungi</taxon>
        <taxon>Dikarya</taxon>
        <taxon>Ascomycota</taxon>
        <taxon>Pezizomycotina</taxon>
        <taxon>Dothideomycetes</taxon>
        <taxon>Pleosporomycetidae</taxon>
        <taxon>Venturiales</taxon>
        <taxon>Venturiaceae</taxon>
        <taxon>Venturia</taxon>
    </lineage>
</organism>
<dbReference type="EMBL" id="WNWQ01000516">
    <property type="protein sequence ID" value="KAE9966636.1"/>
    <property type="molecule type" value="Genomic_DNA"/>
</dbReference>
<dbReference type="OrthoDB" id="310217at2759"/>
<evidence type="ECO:0000256" key="9">
    <source>
        <dbReference type="SAM" id="MobiDB-lite"/>
    </source>
</evidence>
<evidence type="ECO:0000256" key="3">
    <source>
        <dbReference type="ARBA" id="ARBA00022679"/>
    </source>
</evidence>
<dbReference type="Gene3D" id="1.10.510.10">
    <property type="entry name" value="Transferase(Phosphotransferase) domain 1"/>
    <property type="match status" value="1"/>
</dbReference>
<gene>
    <name evidence="11" type="ORF">BLS_006884</name>
    <name evidence="13" type="ORF">EG327_001645</name>
    <name evidence="12" type="ORF">EG328_002896</name>
</gene>
<reference evidence="11 14" key="1">
    <citation type="submission" date="2019-11" db="EMBL/GenBank/DDBJ databases">
        <title>Venturia inaequalis Genome Resource.</title>
        <authorList>
            <person name="Lichtner F.J."/>
        </authorList>
    </citation>
    <scope>NUCLEOTIDE SEQUENCE [LARGE SCALE GENOMIC DNA]</scope>
    <source>
        <strain evidence="12 15">120213</strain>
        <strain evidence="11">Bline_iso_100314</strain>
        <strain evidence="13 16">DMI_063113</strain>
    </source>
</reference>
<evidence type="ECO:0000256" key="1">
    <source>
        <dbReference type="ARBA" id="ARBA00012513"/>
    </source>
</evidence>
<feature type="compositionally biased region" description="Basic and acidic residues" evidence="9">
    <location>
        <begin position="12"/>
        <end position="24"/>
    </location>
</feature>
<dbReference type="Proteomes" id="UP000490939">
    <property type="component" value="Unassembled WGS sequence"/>
</dbReference>
<dbReference type="PANTHER" id="PTHR43671">
    <property type="entry name" value="SERINE/THREONINE-PROTEIN KINASE NEK"/>
    <property type="match status" value="1"/>
</dbReference>
<keyword evidence="16" id="KW-1185">Reference proteome</keyword>
<evidence type="ECO:0000256" key="7">
    <source>
        <dbReference type="ARBA" id="ARBA00047899"/>
    </source>
</evidence>
<dbReference type="SMART" id="SM00220">
    <property type="entry name" value="S_TKc"/>
    <property type="match status" value="1"/>
</dbReference>
<dbReference type="CDD" id="cd00180">
    <property type="entry name" value="PKc"/>
    <property type="match status" value="1"/>
</dbReference>
<accession>A0A8H3UBT2</accession>
<dbReference type="EC" id="2.7.11.1" evidence="1"/>
<dbReference type="InterPro" id="IPR050660">
    <property type="entry name" value="NEK_Ser/Thr_kinase"/>
</dbReference>
<evidence type="ECO:0000256" key="6">
    <source>
        <dbReference type="ARBA" id="ARBA00022840"/>
    </source>
</evidence>
<sequence length="416" mass="46071">MSTPNPARLQRCKSEPQDTKRTSEKSLPFGIRARRTRRSISEGVEEDTAKTDTILANGMIASQQEKYSIEMQGEIVVNGESIVGGQAKPIIYLIVSSSGSPKTVVGKTFHAKQSRPGKAYPRGFLDDRAWSVYKRELSILKAIGPHPGIVGPLDYDITGAPEKTIFMDYHSSGDLCTWTDVVYAPEVALWKILYQVADALAFLHYGKGTPEFNPTAPYERPYSFIHRDIKFENILVDGPKLTEQENSHVRKADFKLCDFGMALRIDQGCLERPEDYEGTRGCQAPEVAHFPYLPHPKGDIYQLGAALYQLLIEHEPFPTPCNKDCDEGYTGVCKAVTSSSSSGEQSAFCERSLRGLGLTDMYSNRLLGVIRRCMSLDPDLRPTAIDLCNDIEPVYSAIQAGAYDQAEAGSPLELDN</sequence>
<evidence type="ECO:0000313" key="11">
    <source>
        <dbReference type="EMBL" id="KAE9966636.1"/>
    </source>
</evidence>
<comment type="caution">
    <text evidence="11">The sequence shown here is derived from an EMBL/GenBank/DDBJ whole genome shotgun (WGS) entry which is preliminary data.</text>
</comment>
<dbReference type="GO" id="GO:0005634">
    <property type="term" value="C:nucleus"/>
    <property type="evidence" value="ECO:0007669"/>
    <property type="project" value="TreeGrafter"/>
</dbReference>
<evidence type="ECO:0000256" key="8">
    <source>
        <dbReference type="ARBA" id="ARBA00048679"/>
    </source>
</evidence>
<feature type="region of interest" description="Disordered" evidence="9">
    <location>
        <begin position="1"/>
        <end position="45"/>
    </location>
</feature>
<dbReference type="GO" id="GO:0005524">
    <property type="term" value="F:ATP binding"/>
    <property type="evidence" value="ECO:0007669"/>
    <property type="project" value="UniProtKB-KW"/>
</dbReference>
<evidence type="ECO:0000256" key="5">
    <source>
        <dbReference type="ARBA" id="ARBA00022777"/>
    </source>
</evidence>
<keyword evidence="5" id="KW-0418">Kinase</keyword>
<dbReference type="SUPFAM" id="SSF56112">
    <property type="entry name" value="Protein kinase-like (PK-like)"/>
    <property type="match status" value="1"/>
</dbReference>
<dbReference type="Proteomes" id="UP000433883">
    <property type="component" value="Unassembled WGS sequence"/>
</dbReference>
<dbReference type="AlphaFoldDB" id="A0A8H3UBT2"/>
<dbReference type="GO" id="GO:0004674">
    <property type="term" value="F:protein serine/threonine kinase activity"/>
    <property type="evidence" value="ECO:0007669"/>
    <property type="project" value="UniProtKB-KW"/>
</dbReference>
<keyword evidence="4" id="KW-0547">Nucleotide-binding</keyword>
<evidence type="ECO:0000313" key="12">
    <source>
        <dbReference type="EMBL" id="KAE9975970.1"/>
    </source>
</evidence>